<proteinExistence type="predicted"/>
<reference evidence="2" key="1">
    <citation type="journal article" date="2015" name="Nature">
        <title>Complex archaea that bridge the gap between prokaryotes and eukaryotes.</title>
        <authorList>
            <person name="Spang A."/>
            <person name="Saw J.H."/>
            <person name="Jorgensen S.L."/>
            <person name="Zaremba-Niedzwiedzka K."/>
            <person name="Martijn J."/>
            <person name="Lind A.E."/>
            <person name="van Eijk R."/>
            <person name="Schleper C."/>
            <person name="Guy L."/>
            <person name="Ettema T.J."/>
        </authorList>
    </citation>
    <scope>NUCLEOTIDE SEQUENCE</scope>
</reference>
<sequence>MPAPNTGIYNWTIPQSINDCDRNIIKVTPENCNVFNLNTHTGYFTIASSSPTIPSYNMSIVIWTIIWITIPVIIFLKKKYKL</sequence>
<evidence type="ECO:0000313" key="2">
    <source>
        <dbReference type="EMBL" id="KKK88769.1"/>
    </source>
</evidence>
<keyword evidence="1" id="KW-1133">Transmembrane helix</keyword>
<keyword evidence="1" id="KW-0472">Membrane</keyword>
<keyword evidence="1" id="KW-0812">Transmembrane</keyword>
<evidence type="ECO:0000256" key="1">
    <source>
        <dbReference type="SAM" id="Phobius"/>
    </source>
</evidence>
<dbReference type="AlphaFoldDB" id="A0A0F9BDR2"/>
<accession>A0A0F9BDR2</accession>
<name>A0A0F9BDR2_9ZZZZ</name>
<gene>
    <name evidence="2" type="ORF">LCGC14_2739810</name>
</gene>
<dbReference type="EMBL" id="LAZR01049810">
    <property type="protein sequence ID" value="KKK88769.1"/>
    <property type="molecule type" value="Genomic_DNA"/>
</dbReference>
<protein>
    <submittedName>
        <fullName evidence="2">Uncharacterized protein</fullName>
    </submittedName>
</protein>
<organism evidence="2">
    <name type="scientific">marine sediment metagenome</name>
    <dbReference type="NCBI Taxonomy" id="412755"/>
    <lineage>
        <taxon>unclassified sequences</taxon>
        <taxon>metagenomes</taxon>
        <taxon>ecological metagenomes</taxon>
    </lineage>
</organism>
<feature type="transmembrane region" description="Helical" evidence="1">
    <location>
        <begin position="56"/>
        <end position="76"/>
    </location>
</feature>
<comment type="caution">
    <text evidence="2">The sequence shown here is derived from an EMBL/GenBank/DDBJ whole genome shotgun (WGS) entry which is preliminary data.</text>
</comment>